<dbReference type="PRINTS" id="PR00620">
    <property type="entry name" value="HISTONEH2A"/>
</dbReference>
<proteinExistence type="inferred from homology"/>
<feature type="domain" description="Core Histone H2A/H2B/H3" evidence="3">
    <location>
        <begin position="18"/>
        <end position="94"/>
    </location>
</feature>
<dbReference type="FunCoup" id="G3TRX7">
    <property type="interactions" value="4"/>
</dbReference>
<comment type="subunit">
    <text evidence="1">The nucleosome is a histone octamer containing two molecules each of H2A, H2B, H3 and H4 assembled in one H3-H4 heterotetramer and two H2A-H2B heterodimers. The octamer wraps approximately 147 bp of DNA.</text>
</comment>
<reference evidence="4" key="2">
    <citation type="submission" date="2025-08" db="UniProtKB">
        <authorList>
            <consortium name="Ensembl"/>
        </authorList>
    </citation>
    <scope>IDENTIFICATION</scope>
    <source>
        <strain evidence="4">Isolate ISIS603380</strain>
    </source>
</reference>
<dbReference type="HOGENOM" id="CLU_062828_3_2_1"/>
<name>G3TRX7_LOXAF</name>
<keyword evidence="1" id="KW-0539">Nucleus</keyword>
<organism evidence="4 5">
    <name type="scientific">Loxodonta africana</name>
    <name type="common">African elephant</name>
    <dbReference type="NCBI Taxonomy" id="9785"/>
    <lineage>
        <taxon>Eukaryota</taxon>
        <taxon>Metazoa</taxon>
        <taxon>Chordata</taxon>
        <taxon>Craniata</taxon>
        <taxon>Vertebrata</taxon>
        <taxon>Euteleostomi</taxon>
        <taxon>Mammalia</taxon>
        <taxon>Eutheria</taxon>
        <taxon>Afrotheria</taxon>
        <taxon>Proboscidea</taxon>
        <taxon>Elephantidae</taxon>
        <taxon>Loxodonta</taxon>
    </lineage>
</organism>
<dbReference type="InterPro" id="IPR007125">
    <property type="entry name" value="H2A/H2B/H3"/>
</dbReference>
<reference evidence="4 5" key="1">
    <citation type="submission" date="2009-06" db="EMBL/GenBank/DDBJ databases">
        <title>The Genome Sequence of Loxodonta africana (African elephant).</title>
        <authorList>
            <person name="Di Palma F."/>
            <person name="Heiman D."/>
            <person name="Young S."/>
            <person name="Johnson J."/>
            <person name="Lander E.S."/>
            <person name="Lindblad-Toh K."/>
        </authorList>
    </citation>
    <scope>NUCLEOTIDE SEQUENCE [LARGE SCALE GENOMIC DNA]</scope>
    <source>
        <strain evidence="4 5">Isolate ISIS603380</strain>
    </source>
</reference>
<dbReference type="GeneTree" id="ENSGT00940000163020"/>
<dbReference type="CDD" id="cd00074">
    <property type="entry name" value="HFD_H2A"/>
    <property type="match status" value="1"/>
</dbReference>
<keyword evidence="5" id="KW-1185">Reference proteome</keyword>
<dbReference type="AlphaFoldDB" id="G3TRX7"/>
<dbReference type="PANTHER" id="PTHR23430">
    <property type="entry name" value="HISTONE H2A"/>
    <property type="match status" value="1"/>
</dbReference>
<dbReference type="InterPro" id="IPR002119">
    <property type="entry name" value="Histone_H2A"/>
</dbReference>
<dbReference type="Ensembl" id="ENSLAFT00000034786.1">
    <property type="protein sequence ID" value="ENSLAFP00000018335.1"/>
    <property type="gene ID" value="ENSLAFG00000032481.1"/>
</dbReference>
<dbReference type="InParanoid" id="G3TRX7"/>
<dbReference type="SUPFAM" id="SSF47113">
    <property type="entry name" value="Histone-fold"/>
    <property type="match status" value="1"/>
</dbReference>
<dbReference type="SMART" id="SM00414">
    <property type="entry name" value="H2A"/>
    <property type="match status" value="1"/>
</dbReference>
<evidence type="ECO:0000313" key="5">
    <source>
        <dbReference type="Proteomes" id="UP000007646"/>
    </source>
</evidence>
<feature type="region of interest" description="Disordered" evidence="2">
    <location>
        <begin position="1"/>
        <end position="24"/>
    </location>
</feature>
<dbReference type="GO" id="GO:0005634">
    <property type="term" value="C:nucleus"/>
    <property type="evidence" value="ECO:0007669"/>
    <property type="project" value="UniProtKB-SubCell"/>
</dbReference>
<evidence type="ECO:0000256" key="2">
    <source>
        <dbReference type="SAM" id="MobiDB-lite"/>
    </source>
</evidence>
<dbReference type="STRING" id="9785.ENSLAFP00000018335"/>
<dbReference type="InterPro" id="IPR009072">
    <property type="entry name" value="Histone-fold"/>
</dbReference>
<dbReference type="GO" id="GO:0003677">
    <property type="term" value="F:DNA binding"/>
    <property type="evidence" value="ECO:0007669"/>
    <property type="project" value="UniProtKB-KW"/>
</dbReference>
<accession>G3TRX7</accession>
<keyword evidence="1" id="KW-0544">Nucleosome core</keyword>
<dbReference type="GO" id="GO:0000786">
    <property type="term" value="C:nucleosome"/>
    <property type="evidence" value="ECO:0007669"/>
    <property type="project" value="UniProtKB-KW"/>
</dbReference>
<dbReference type="Gene3D" id="1.10.20.10">
    <property type="entry name" value="Histone, subunit A"/>
    <property type="match status" value="1"/>
</dbReference>
<keyword evidence="1" id="KW-0238">DNA-binding</keyword>
<evidence type="ECO:0000256" key="1">
    <source>
        <dbReference type="RuleBase" id="RU003767"/>
    </source>
</evidence>
<sequence length="115" mass="12348">VAANRAAWPGNGAGGSSRRQRRTRSRTELIFSASHVAHLLREGHYAQRLSSSAPVFLAAILKCLTAKILELAGNEAQNSGRRLVTPELVDMAVHNNALLSGFFLTTTISQVAPAR</sequence>
<dbReference type="Proteomes" id="UP000007646">
    <property type="component" value="Unassembled WGS sequence"/>
</dbReference>
<evidence type="ECO:0000259" key="3">
    <source>
        <dbReference type="Pfam" id="PF00125"/>
    </source>
</evidence>
<protein>
    <recommendedName>
        <fullName evidence="1">Histone H2A</fullName>
    </recommendedName>
</protein>
<comment type="subcellular location">
    <subcellularLocation>
        <location evidence="1">Nucleus</location>
    </subcellularLocation>
</comment>
<dbReference type="GO" id="GO:0046982">
    <property type="term" value="F:protein heterodimerization activity"/>
    <property type="evidence" value="ECO:0007669"/>
    <property type="project" value="InterPro"/>
</dbReference>
<reference evidence="4" key="3">
    <citation type="submission" date="2025-09" db="UniProtKB">
        <authorList>
            <consortium name="Ensembl"/>
        </authorList>
    </citation>
    <scope>IDENTIFICATION</scope>
    <source>
        <strain evidence="4">Isolate ISIS603380</strain>
    </source>
</reference>
<dbReference type="GO" id="GO:0030527">
    <property type="term" value="F:structural constituent of chromatin"/>
    <property type="evidence" value="ECO:0007669"/>
    <property type="project" value="InterPro"/>
</dbReference>
<dbReference type="Pfam" id="PF00125">
    <property type="entry name" value="Histone"/>
    <property type="match status" value="1"/>
</dbReference>
<keyword evidence="1" id="KW-0158">Chromosome</keyword>
<comment type="similarity">
    <text evidence="1">Belongs to the histone H2A family.</text>
</comment>
<dbReference type="eggNOG" id="KOG1756">
    <property type="taxonomic scope" value="Eukaryota"/>
</dbReference>
<evidence type="ECO:0000313" key="4">
    <source>
        <dbReference type="Ensembl" id="ENSLAFP00000018335.1"/>
    </source>
</evidence>
<dbReference type="OMA" id="GNEARNC"/>